<keyword evidence="8" id="KW-0472">Membrane</keyword>
<reference evidence="11" key="1">
    <citation type="submission" date="2022-07" db="EMBL/GenBank/DDBJ databases">
        <title>Phylogenomic reconstructions and comparative analyses of Kickxellomycotina fungi.</title>
        <authorList>
            <person name="Reynolds N.K."/>
            <person name="Stajich J.E."/>
            <person name="Barry K."/>
            <person name="Grigoriev I.V."/>
            <person name="Crous P."/>
            <person name="Smith M.E."/>
        </authorList>
    </citation>
    <scope>NUCLEOTIDE SEQUENCE</scope>
    <source>
        <strain evidence="11">NBRC 105413</strain>
    </source>
</reference>
<dbReference type="InterPro" id="IPR036871">
    <property type="entry name" value="PX_dom_sf"/>
</dbReference>
<feature type="compositionally biased region" description="Basic residues" evidence="9">
    <location>
        <begin position="579"/>
        <end position="591"/>
    </location>
</feature>
<organism evidence="11 12">
    <name type="scientific">Coemansia asiatica</name>
    <dbReference type="NCBI Taxonomy" id="1052880"/>
    <lineage>
        <taxon>Eukaryota</taxon>
        <taxon>Fungi</taxon>
        <taxon>Fungi incertae sedis</taxon>
        <taxon>Zoopagomycota</taxon>
        <taxon>Kickxellomycotina</taxon>
        <taxon>Kickxellomycetes</taxon>
        <taxon>Kickxellales</taxon>
        <taxon>Kickxellaceae</taxon>
        <taxon>Coemansia</taxon>
    </lineage>
</organism>
<dbReference type="Gene3D" id="1.20.1270.60">
    <property type="entry name" value="Arfaptin homology (AH) domain/BAR domain"/>
    <property type="match status" value="2"/>
</dbReference>
<dbReference type="PROSITE" id="PS50195">
    <property type="entry name" value="PX"/>
    <property type="match status" value="1"/>
</dbReference>
<keyword evidence="7" id="KW-0446">Lipid-binding</keyword>
<evidence type="ECO:0000313" key="12">
    <source>
        <dbReference type="Proteomes" id="UP001145021"/>
    </source>
</evidence>
<dbReference type="PANTHER" id="PTHR46979">
    <property type="entry name" value="SORTING NEXIN-41"/>
    <property type="match status" value="1"/>
</dbReference>
<comment type="similarity">
    <text evidence="2">Belongs to the sorting nexin family.</text>
</comment>
<dbReference type="GO" id="GO:0035091">
    <property type="term" value="F:phosphatidylinositol binding"/>
    <property type="evidence" value="ECO:0007669"/>
    <property type="project" value="InterPro"/>
</dbReference>
<dbReference type="PANTHER" id="PTHR46979:SF2">
    <property type="entry name" value="SORTING NEXIN-41"/>
    <property type="match status" value="1"/>
</dbReference>
<dbReference type="Proteomes" id="UP001145021">
    <property type="component" value="Unassembled WGS sequence"/>
</dbReference>
<dbReference type="InterPro" id="IPR027267">
    <property type="entry name" value="AH/BAR_dom_sf"/>
</dbReference>
<dbReference type="GO" id="GO:0005829">
    <property type="term" value="C:cytosol"/>
    <property type="evidence" value="ECO:0007669"/>
    <property type="project" value="GOC"/>
</dbReference>
<evidence type="ECO:0000256" key="7">
    <source>
        <dbReference type="ARBA" id="ARBA00023121"/>
    </source>
</evidence>
<protein>
    <submittedName>
        <fullName evidence="11">Sorting nexin, cytoplasm-to-vacuole targeting pathway/endosomal sorting</fullName>
    </submittedName>
</protein>
<evidence type="ECO:0000256" key="9">
    <source>
        <dbReference type="SAM" id="MobiDB-lite"/>
    </source>
</evidence>
<evidence type="ECO:0000313" key="11">
    <source>
        <dbReference type="EMBL" id="KAJ1646388.1"/>
    </source>
</evidence>
<evidence type="ECO:0000256" key="4">
    <source>
        <dbReference type="ARBA" id="ARBA00022753"/>
    </source>
</evidence>
<dbReference type="EMBL" id="JANBOH010000063">
    <property type="protein sequence ID" value="KAJ1646388.1"/>
    <property type="molecule type" value="Genomic_DNA"/>
</dbReference>
<keyword evidence="3" id="KW-0813">Transport</keyword>
<dbReference type="GO" id="GO:0010008">
    <property type="term" value="C:endosome membrane"/>
    <property type="evidence" value="ECO:0007669"/>
    <property type="project" value="UniProtKB-SubCell"/>
</dbReference>
<name>A0A9W8CJD4_9FUNG</name>
<dbReference type="InterPro" id="IPR051079">
    <property type="entry name" value="Sorting_Nexin_Autophagy"/>
</dbReference>
<evidence type="ECO:0000256" key="6">
    <source>
        <dbReference type="ARBA" id="ARBA00023006"/>
    </source>
</evidence>
<feature type="region of interest" description="Disordered" evidence="9">
    <location>
        <begin position="559"/>
        <end position="622"/>
    </location>
</feature>
<keyword evidence="6" id="KW-0072">Autophagy</keyword>
<dbReference type="CDD" id="cd06867">
    <property type="entry name" value="PX_SNX41_42"/>
    <property type="match status" value="1"/>
</dbReference>
<comment type="caution">
    <text evidence="11">The sequence shown here is derived from an EMBL/GenBank/DDBJ whole genome shotgun (WGS) entry which is preliminary data.</text>
</comment>
<keyword evidence="4" id="KW-0967">Endosome</keyword>
<dbReference type="SUPFAM" id="SSF64268">
    <property type="entry name" value="PX domain"/>
    <property type="match status" value="1"/>
</dbReference>
<dbReference type="Gene3D" id="3.30.1520.10">
    <property type="entry name" value="Phox-like domain"/>
    <property type="match status" value="1"/>
</dbReference>
<evidence type="ECO:0000256" key="5">
    <source>
        <dbReference type="ARBA" id="ARBA00022927"/>
    </source>
</evidence>
<evidence type="ECO:0000256" key="8">
    <source>
        <dbReference type="ARBA" id="ARBA00023136"/>
    </source>
</evidence>
<dbReference type="InterPro" id="IPR001683">
    <property type="entry name" value="PX_dom"/>
</dbReference>
<dbReference type="GO" id="GO:0015031">
    <property type="term" value="P:protein transport"/>
    <property type="evidence" value="ECO:0007669"/>
    <property type="project" value="UniProtKB-KW"/>
</dbReference>
<dbReference type="InterPro" id="IPR044106">
    <property type="entry name" value="PX_Snx41/Atg20"/>
</dbReference>
<feature type="domain" description="PX" evidence="10">
    <location>
        <begin position="39"/>
        <end position="157"/>
    </location>
</feature>
<dbReference type="AlphaFoldDB" id="A0A9W8CJD4"/>
<proteinExistence type="inferred from homology"/>
<dbReference type="GO" id="GO:0042147">
    <property type="term" value="P:retrograde transport, endosome to Golgi"/>
    <property type="evidence" value="ECO:0007669"/>
    <property type="project" value="InterPro"/>
</dbReference>
<evidence type="ECO:0000256" key="1">
    <source>
        <dbReference type="ARBA" id="ARBA00004481"/>
    </source>
</evidence>
<dbReference type="SMART" id="SM00312">
    <property type="entry name" value="PX"/>
    <property type="match status" value="1"/>
</dbReference>
<keyword evidence="5" id="KW-0653">Protein transport</keyword>
<dbReference type="GO" id="GO:0006914">
    <property type="term" value="P:autophagy"/>
    <property type="evidence" value="ECO:0007669"/>
    <property type="project" value="UniProtKB-KW"/>
</dbReference>
<comment type="subcellular location">
    <subcellularLocation>
        <location evidence="1">Endosome membrane</location>
        <topology evidence="1">Peripheral membrane protein</topology>
    </subcellularLocation>
</comment>
<keyword evidence="12" id="KW-1185">Reference proteome</keyword>
<evidence type="ECO:0000259" key="10">
    <source>
        <dbReference type="PROSITE" id="PS50195"/>
    </source>
</evidence>
<gene>
    <name evidence="11" type="primary">ATG20</name>
    <name evidence="11" type="ORF">LPJ64_002133</name>
</gene>
<feature type="region of interest" description="Disordered" evidence="9">
    <location>
        <begin position="367"/>
        <end position="395"/>
    </location>
</feature>
<evidence type="ECO:0000256" key="3">
    <source>
        <dbReference type="ARBA" id="ARBA00022448"/>
    </source>
</evidence>
<feature type="region of interest" description="Disordered" evidence="9">
    <location>
        <begin position="427"/>
        <end position="514"/>
    </location>
</feature>
<evidence type="ECO:0000256" key="2">
    <source>
        <dbReference type="ARBA" id="ARBA00010883"/>
    </source>
</evidence>
<feature type="compositionally biased region" description="Low complexity" evidence="9">
    <location>
        <begin position="372"/>
        <end position="382"/>
    </location>
</feature>
<sequence>MAEFGDYCCAIDRHLHELLDDANEQRQETERAGGEYQAPQQYHVVHINEAEKLSENGSSFIAYSIQFGDYEVKRRYSEFESLRVCLCRLYPTFIVPPIPEKHSLTQYAVLQKRAKEDQYIIERRKRMLEHFLNHLAEHPILSSEHVFHRFLENGVSWTEVLHSPIITGLPKTPLHSSPSKAPGSSIADGSSLQMPKIAATNSFAGDVPVPSSALAPIKNIESRWMDCELFTSKFINQFSGIIEKHQARVYRKLGELSTDYAELGAALNGFSLLESPESLAAAVEKVGQAVDSSYIEINQLLSQMEAEVGEPIHEYTQYALIIKQVLRFRLLKNLQMDGVQDALIRQRGKLEGLLQADDEAKRLAQALESSVASNSSTARATPAPAPAPAVQGQQHRYSIVEDDGADEEECLLGDAAQQQYQQGFVTPQRANTDASSMHAGAAGGAVAGSRSRGPSVSSAMSASYQPGEFTPTLAPRAIHDDDIFSRPSAGTQQQQQQQQHLRGARSRAGTGASVGSALATGTVYLEHQDRRGLGDSDDQDGAASDSIAEDPLALFQQEESQLWGGGTRSTLPRLGAGRSRSRSHGRARARAQHGPNGSDRRNSVISNDTDSIRGIRSHSPANMARSEYIGQASNPSAIGSRHHNHQKLQLQQQQQHLSGMAASTPALREDSARSAIINDYDDNQRGFEGIESGAAGSMVRSVVAGASSSVEQYKGYSAGSGTPSSSPTASFGVRLLRSPKVLGDGIMSRLTYALNGMMDVDPEQLRRNQIGRASDKISMLEDQLEMLSNDLVLINTSTQDNLDRFQKQKVRELKGVLIATAKMHLEWAEKNLEIWKDTKEIIDEA</sequence>
<dbReference type="Pfam" id="PF00787">
    <property type="entry name" value="PX"/>
    <property type="match status" value="1"/>
</dbReference>
<accession>A0A9W8CJD4</accession>